<feature type="region of interest" description="Disordered" evidence="1">
    <location>
        <begin position="355"/>
        <end position="375"/>
    </location>
</feature>
<dbReference type="InterPro" id="IPR027847">
    <property type="entry name" value="DUF4545"/>
</dbReference>
<feature type="region of interest" description="Disordered" evidence="1">
    <location>
        <begin position="97"/>
        <end position="117"/>
    </location>
</feature>
<protein>
    <submittedName>
        <fullName evidence="3">Uncharacterized protein C1orf141 homolog</fullName>
    </submittedName>
</protein>
<dbReference type="PANTHER" id="PTHR36873">
    <property type="entry name" value="HYPOTHETICAL GENE SUPPORTED BY BC079057"/>
    <property type="match status" value="1"/>
</dbReference>
<gene>
    <name evidence="3" type="primary">CUNH1orf141</name>
</gene>
<dbReference type="CTD" id="101661057"/>
<feature type="region of interest" description="Disordered" evidence="1">
    <location>
        <begin position="170"/>
        <end position="218"/>
    </location>
</feature>
<dbReference type="GeneID" id="101563013"/>
<dbReference type="Pfam" id="PF15078">
    <property type="entry name" value="DUF4545"/>
    <property type="match status" value="1"/>
</dbReference>
<dbReference type="Proteomes" id="UP000515203">
    <property type="component" value="Unplaced"/>
</dbReference>
<organism evidence="2 3">
    <name type="scientific">Octodon degus</name>
    <name type="common">Degu</name>
    <name type="synonym">Sciurus degus</name>
    <dbReference type="NCBI Taxonomy" id="10160"/>
    <lineage>
        <taxon>Eukaryota</taxon>
        <taxon>Metazoa</taxon>
        <taxon>Chordata</taxon>
        <taxon>Craniata</taxon>
        <taxon>Vertebrata</taxon>
        <taxon>Euteleostomi</taxon>
        <taxon>Mammalia</taxon>
        <taxon>Eutheria</taxon>
        <taxon>Euarchontoglires</taxon>
        <taxon>Glires</taxon>
        <taxon>Rodentia</taxon>
        <taxon>Hystricomorpha</taxon>
        <taxon>Octodontidae</taxon>
        <taxon>Octodon</taxon>
    </lineage>
</organism>
<keyword evidence="2" id="KW-1185">Reference proteome</keyword>
<dbReference type="RefSeq" id="XP_023574072.1">
    <property type="nucleotide sequence ID" value="XM_023718304.1"/>
</dbReference>
<accession>A0A6P6EPP7</accession>
<proteinExistence type="predicted"/>
<dbReference type="InParanoid" id="A0A6P6EPP7"/>
<dbReference type="AlphaFoldDB" id="A0A6P6EPP7"/>
<evidence type="ECO:0000313" key="2">
    <source>
        <dbReference type="Proteomes" id="UP000515203"/>
    </source>
</evidence>
<name>A0A6P6EPP7_OCTDE</name>
<sequence>MTMAERVLQKLDVLDAQAKALLDTRAKKNRLQNEEKGKILVTPLTFDFHLEFEEAIAVPTSKAASRMTAEKSCDTKKPKKFISLKCEPESIKNDFEKSNLRPHIGPSNIRNQDGKSIESKVEENLKSRPRRHFRYLKDGTEAEYSQRIQGYRRPLNSSIFYPVFSNQASAHKREKDSTPFTVQLENKTSKSLDSTGHLEGSGNKRNRPLASDLRSEEKQAAVGDQASAWCSARKVGLLPLCFEDELKNPDAKIIPAPPVAASARSAPPSHGVQDDKKPIIFHDTQYVQTLLLTKNTFTDHILDNEKNHPCKRTNFVLERNYEILNSLINGESVTLLKPKKAMHMAGGRYLQVRSCEEGHRTTKNKPKKSKDQTLDTRPWSTLHNASQTLSSLKKKTVDYLNKTPIGESSAAAGRFRRMPSAAKPTVPPRFRALFLRSHSKPLRNIFDLRKLNNATPLDDLLHFPKGN</sequence>
<dbReference type="OrthoDB" id="9905507at2759"/>
<reference evidence="3" key="1">
    <citation type="submission" date="2025-08" db="UniProtKB">
        <authorList>
            <consortium name="RefSeq"/>
        </authorList>
    </citation>
    <scope>IDENTIFICATION</scope>
</reference>
<dbReference type="PANTHER" id="PTHR36873:SF1">
    <property type="entry name" value="HYPOTHETICAL GENE SUPPORTED BY BC079057"/>
    <property type="match status" value="1"/>
</dbReference>
<evidence type="ECO:0000313" key="3">
    <source>
        <dbReference type="RefSeq" id="XP_023574072.1"/>
    </source>
</evidence>
<evidence type="ECO:0000256" key="1">
    <source>
        <dbReference type="SAM" id="MobiDB-lite"/>
    </source>
</evidence>
<feature type="compositionally biased region" description="Polar residues" evidence="1">
    <location>
        <begin position="178"/>
        <end position="194"/>
    </location>
</feature>